<evidence type="ECO:0000313" key="4">
    <source>
        <dbReference type="WBParaSite" id="HPBE_0000951601-mRNA-1"/>
    </source>
</evidence>
<sequence length="98" mass="10441">MPFSPARVVSILVSEFGPPEDSSAATREERKIAARFAAILREGAATFVEIETDEDLDAGDSTDNDSDWDCSDGEDGCTTSANEVYFGTSAISPDQVCL</sequence>
<dbReference type="EMBL" id="UZAH01026463">
    <property type="protein sequence ID" value="VDO81131.1"/>
    <property type="molecule type" value="Genomic_DNA"/>
</dbReference>
<evidence type="ECO:0000313" key="2">
    <source>
        <dbReference type="EMBL" id="VDO81131.1"/>
    </source>
</evidence>
<dbReference type="Proteomes" id="UP000050761">
    <property type="component" value="Unassembled WGS sequence"/>
</dbReference>
<dbReference type="OrthoDB" id="5853162at2759"/>
<accession>A0A183FPH6</accession>
<accession>A0A3P7Y280</accession>
<dbReference type="WBParaSite" id="HPBE_0000951601-mRNA-1">
    <property type="protein sequence ID" value="HPBE_0000951601-mRNA-1"/>
    <property type="gene ID" value="HPBE_0000951601"/>
</dbReference>
<evidence type="ECO:0000256" key="1">
    <source>
        <dbReference type="SAM" id="MobiDB-lite"/>
    </source>
</evidence>
<keyword evidence="3" id="KW-1185">Reference proteome</keyword>
<evidence type="ECO:0000313" key="3">
    <source>
        <dbReference type="Proteomes" id="UP000050761"/>
    </source>
</evidence>
<reference evidence="4" key="2">
    <citation type="submission" date="2019-09" db="UniProtKB">
        <authorList>
            <consortium name="WormBaseParasite"/>
        </authorList>
    </citation>
    <scope>IDENTIFICATION</scope>
</reference>
<protein>
    <submittedName>
        <fullName evidence="2 4">Uncharacterized protein</fullName>
    </submittedName>
</protein>
<gene>
    <name evidence="2" type="ORF">HPBE_LOCUS9517</name>
</gene>
<name>A0A183FPH6_HELPZ</name>
<proteinExistence type="predicted"/>
<dbReference type="AlphaFoldDB" id="A0A183FPH6"/>
<organism evidence="3 4">
    <name type="scientific">Heligmosomoides polygyrus</name>
    <name type="common">Parasitic roundworm</name>
    <dbReference type="NCBI Taxonomy" id="6339"/>
    <lineage>
        <taxon>Eukaryota</taxon>
        <taxon>Metazoa</taxon>
        <taxon>Ecdysozoa</taxon>
        <taxon>Nematoda</taxon>
        <taxon>Chromadorea</taxon>
        <taxon>Rhabditida</taxon>
        <taxon>Rhabditina</taxon>
        <taxon>Rhabditomorpha</taxon>
        <taxon>Strongyloidea</taxon>
        <taxon>Heligmosomidae</taxon>
        <taxon>Heligmosomoides</taxon>
    </lineage>
</organism>
<reference evidence="2 3" key="1">
    <citation type="submission" date="2018-11" db="EMBL/GenBank/DDBJ databases">
        <authorList>
            <consortium name="Pathogen Informatics"/>
        </authorList>
    </citation>
    <scope>NUCLEOTIDE SEQUENCE [LARGE SCALE GENOMIC DNA]</scope>
</reference>
<feature type="region of interest" description="Disordered" evidence="1">
    <location>
        <begin position="51"/>
        <end position="74"/>
    </location>
</feature>